<name>A0A2A5J885_RHOSG</name>
<dbReference type="GO" id="GO:0030288">
    <property type="term" value="C:outer membrane-bounded periplasmic space"/>
    <property type="evidence" value="ECO:0007669"/>
    <property type="project" value="TreeGrafter"/>
</dbReference>
<dbReference type="PANTHER" id="PTHR30532">
    <property type="entry name" value="IRON III DICITRATE-BINDING PERIPLASMIC PROTEIN"/>
    <property type="match status" value="1"/>
</dbReference>
<dbReference type="RefSeq" id="WP_099697989.1">
    <property type="nucleotide sequence ID" value="NZ_NOVD01000015.1"/>
</dbReference>
<evidence type="ECO:0000313" key="6">
    <source>
        <dbReference type="EMBL" id="PCK25562.1"/>
    </source>
</evidence>
<gene>
    <name evidence="6" type="ORF">CHR55_19850</name>
</gene>
<evidence type="ECO:0000259" key="5">
    <source>
        <dbReference type="PROSITE" id="PS50983"/>
    </source>
</evidence>
<dbReference type="SUPFAM" id="SSF53807">
    <property type="entry name" value="Helical backbone' metal receptor"/>
    <property type="match status" value="1"/>
</dbReference>
<dbReference type="EMBL" id="NOVD01000015">
    <property type="protein sequence ID" value="PCK25562.1"/>
    <property type="molecule type" value="Genomic_DNA"/>
</dbReference>
<dbReference type="InterPro" id="IPR002491">
    <property type="entry name" value="ABC_transptr_periplasmic_BD"/>
</dbReference>
<dbReference type="AlphaFoldDB" id="A0A2A5J885"/>
<comment type="subcellular location">
    <subcellularLocation>
        <location evidence="1">Cell envelope</location>
    </subcellularLocation>
</comment>
<comment type="caution">
    <text evidence="6">The sequence shown here is derived from an EMBL/GenBank/DDBJ whole genome shotgun (WGS) entry which is preliminary data.</text>
</comment>
<feature type="domain" description="Fe/B12 periplasmic-binding" evidence="5">
    <location>
        <begin position="45"/>
        <end position="306"/>
    </location>
</feature>
<dbReference type="PROSITE" id="PS50983">
    <property type="entry name" value="FE_B12_PBP"/>
    <property type="match status" value="1"/>
</dbReference>
<dbReference type="Proteomes" id="UP000230886">
    <property type="component" value="Unassembled WGS sequence"/>
</dbReference>
<evidence type="ECO:0000256" key="4">
    <source>
        <dbReference type="ARBA" id="ARBA00022729"/>
    </source>
</evidence>
<evidence type="ECO:0000313" key="7">
    <source>
        <dbReference type="Proteomes" id="UP000230886"/>
    </source>
</evidence>
<evidence type="ECO:0000256" key="3">
    <source>
        <dbReference type="ARBA" id="ARBA00022448"/>
    </source>
</evidence>
<proteinExistence type="inferred from homology"/>
<dbReference type="PANTHER" id="PTHR30532:SF24">
    <property type="entry name" value="FERRIC ENTEROBACTIN-BINDING PERIPLASMIC PROTEIN FEPB"/>
    <property type="match status" value="1"/>
</dbReference>
<dbReference type="PROSITE" id="PS51257">
    <property type="entry name" value="PROKAR_LIPOPROTEIN"/>
    <property type="match status" value="1"/>
</dbReference>
<organism evidence="6 7">
    <name type="scientific">Rhodococcus qingshengii</name>
    <dbReference type="NCBI Taxonomy" id="334542"/>
    <lineage>
        <taxon>Bacteria</taxon>
        <taxon>Bacillati</taxon>
        <taxon>Actinomycetota</taxon>
        <taxon>Actinomycetes</taxon>
        <taxon>Mycobacteriales</taxon>
        <taxon>Nocardiaceae</taxon>
        <taxon>Rhodococcus</taxon>
        <taxon>Rhodococcus erythropolis group</taxon>
    </lineage>
</organism>
<comment type="similarity">
    <text evidence="2">Belongs to the bacterial solute-binding protein 8 family.</text>
</comment>
<dbReference type="GO" id="GO:1901678">
    <property type="term" value="P:iron coordination entity transport"/>
    <property type="evidence" value="ECO:0007669"/>
    <property type="project" value="UniProtKB-ARBA"/>
</dbReference>
<dbReference type="InterPro" id="IPR051313">
    <property type="entry name" value="Bact_iron-sidero_bind"/>
</dbReference>
<dbReference type="Pfam" id="PF01497">
    <property type="entry name" value="Peripla_BP_2"/>
    <property type="match status" value="1"/>
</dbReference>
<reference evidence="6 7" key="1">
    <citation type="submission" date="2017-07" db="EMBL/GenBank/DDBJ databases">
        <title>Draft sequence of Rhodococcus enclensis 23b-28.</title>
        <authorList>
            <person name="Besaury L."/>
            <person name="Sancelme M."/>
            <person name="Amato P."/>
            <person name="Lallement A."/>
            <person name="Delort A.-M."/>
        </authorList>
    </citation>
    <scope>NUCLEOTIDE SEQUENCE [LARGE SCALE GENOMIC DNA]</scope>
    <source>
        <strain evidence="6 7">23b-28</strain>
    </source>
</reference>
<dbReference type="Gene3D" id="3.40.50.1980">
    <property type="entry name" value="Nitrogenase molybdenum iron protein domain"/>
    <property type="match status" value="2"/>
</dbReference>
<protein>
    <submittedName>
        <fullName evidence="6">Iron-siderophore ABC transporter substrate-binding protein</fullName>
    </submittedName>
</protein>
<sequence length="330" mass="34595">MRQQWGLRATALAATATALVGCSVGGDDADASETGESSAVPAPQKLLALDEFAALNALTLGVKPDTVFATLQSQAAKEILQSEGIEVVDKPTFFQSPDVEQIAAVHPDRILLSDVGSLTSITAQANEIAPTTVLTYAAPWREVLNTAATALGRESEAREIVSRLETKFAEVSGTVEAQPQTLSVLVGFSGGIYTVIPQSPMSSIIEEAGFGRPQAELDAKIGPNTGVATSSVSGEEVGQHAADAMVVTSGNIYDGALVHANPLFNEISAVKAGRTVDVSGELWFGSYPFAVYWILEDLEALADRTLTGAELQGRIASDADAVTRWKAFSK</sequence>
<accession>A0A2A5J885</accession>
<evidence type="ECO:0000256" key="1">
    <source>
        <dbReference type="ARBA" id="ARBA00004196"/>
    </source>
</evidence>
<evidence type="ECO:0000256" key="2">
    <source>
        <dbReference type="ARBA" id="ARBA00008814"/>
    </source>
</evidence>
<keyword evidence="4" id="KW-0732">Signal</keyword>
<keyword evidence="3" id="KW-0813">Transport</keyword>